<keyword evidence="1" id="KW-0732">Signal</keyword>
<dbReference type="PROSITE" id="PS51257">
    <property type="entry name" value="PROKAR_LIPOPROTEIN"/>
    <property type="match status" value="1"/>
</dbReference>
<sequence length="62" mass="7121">MRKTTHIIIAHGLMILFLLGCVKACDTEYANQDAMIKQYISPNDQMLIDWQSPNLRNTPTKD</sequence>
<protein>
    <submittedName>
        <fullName evidence="2">Uncharacterized protein</fullName>
    </submittedName>
</protein>
<comment type="caution">
    <text evidence="2">The sequence shown here is derived from an EMBL/GenBank/DDBJ whole genome shotgun (WGS) entry which is preliminary data.</text>
</comment>
<evidence type="ECO:0000313" key="3">
    <source>
        <dbReference type="Proteomes" id="UP000191094"/>
    </source>
</evidence>
<dbReference type="STRING" id="90241.B0682_00545"/>
<dbReference type="AlphaFoldDB" id="A0A1T0CK78"/>
<name>A0A1T0CK78_9GAMM</name>
<dbReference type="RefSeq" id="WP_078306160.1">
    <property type="nucleotide sequence ID" value="NZ_CP147511.1"/>
</dbReference>
<proteinExistence type="predicted"/>
<feature type="signal peptide" evidence="1">
    <location>
        <begin position="1"/>
        <end position="24"/>
    </location>
</feature>
<dbReference type="EMBL" id="MUYT01000001">
    <property type="protein sequence ID" value="OOS22747.1"/>
    <property type="molecule type" value="Genomic_DNA"/>
</dbReference>
<evidence type="ECO:0000256" key="1">
    <source>
        <dbReference type="SAM" id="SignalP"/>
    </source>
</evidence>
<reference evidence="2 3" key="1">
    <citation type="submission" date="2017-02" db="EMBL/GenBank/DDBJ databases">
        <title>Draft genome sequence of Moraxella lincolnii CCUG 9405T type strain.</title>
        <authorList>
            <person name="Salva-Serra F."/>
            <person name="Engstrom-Jakobsson H."/>
            <person name="Thorell K."/>
            <person name="Jaen-Luchoro D."/>
            <person name="Gonzales-Siles L."/>
            <person name="Karlsson R."/>
            <person name="Yazdan S."/>
            <person name="Boulund F."/>
            <person name="Johnning A."/>
            <person name="Engstrand L."/>
            <person name="Kristiansson E."/>
            <person name="Moore E."/>
        </authorList>
    </citation>
    <scope>NUCLEOTIDE SEQUENCE [LARGE SCALE GENOMIC DNA]</scope>
    <source>
        <strain evidence="2 3">CCUG 9405</strain>
    </source>
</reference>
<organism evidence="2 3">
    <name type="scientific">Lwoffella lincolnii</name>
    <dbReference type="NCBI Taxonomy" id="90241"/>
    <lineage>
        <taxon>Bacteria</taxon>
        <taxon>Pseudomonadati</taxon>
        <taxon>Pseudomonadota</taxon>
        <taxon>Gammaproteobacteria</taxon>
        <taxon>Moraxellales</taxon>
        <taxon>Moraxellaceae</taxon>
        <taxon>Lwoffella</taxon>
    </lineage>
</organism>
<gene>
    <name evidence="2" type="ORF">B0682_00545</name>
</gene>
<accession>A0A1T0CK78</accession>
<dbReference type="Proteomes" id="UP000191094">
    <property type="component" value="Unassembled WGS sequence"/>
</dbReference>
<keyword evidence="3" id="KW-1185">Reference proteome</keyword>
<feature type="chain" id="PRO_5013001303" evidence="1">
    <location>
        <begin position="25"/>
        <end position="62"/>
    </location>
</feature>
<evidence type="ECO:0000313" key="2">
    <source>
        <dbReference type="EMBL" id="OOS22747.1"/>
    </source>
</evidence>